<accession>A0A7Y4IEU0</accession>
<dbReference type="Gene3D" id="3.40.50.150">
    <property type="entry name" value="Vaccinia Virus protein VP39"/>
    <property type="match status" value="1"/>
</dbReference>
<organism evidence="2 3">
    <name type="scientific">Myxococcus xanthus</name>
    <dbReference type="NCBI Taxonomy" id="34"/>
    <lineage>
        <taxon>Bacteria</taxon>
        <taxon>Pseudomonadati</taxon>
        <taxon>Myxococcota</taxon>
        <taxon>Myxococcia</taxon>
        <taxon>Myxococcales</taxon>
        <taxon>Cystobacterineae</taxon>
        <taxon>Myxococcaceae</taxon>
        <taxon>Myxococcus</taxon>
    </lineage>
</organism>
<proteinExistence type="predicted"/>
<dbReference type="EMBL" id="JABFNT010000015">
    <property type="protein sequence ID" value="NOJ77992.1"/>
    <property type="molecule type" value="Genomic_DNA"/>
</dbReference>
<dbReference type="PANTHER" id="PTHR45036:SF1">
    <property type="entry name" value="METHYLTRANSFERASE LIKE 7A"/>
    <property type="match status" value="1"/>
</dbReference>
<dbReference type="SUPFAM" id="SSF53335">
    <property type="entry name" value="S-adenosyl-L-methionine-dependent methyltransferases"/>
    <property type="match status" value="1"/>
</dbReference>
<dbReference type="GO" id="GO:0032259">
    <property type="term" value="P:methylation"/>
    <property type="evidence" value="ECO:0007669"/>
    <property type="project" value="UniProtKB-KW"/>
</dbReference>
<sequence length="216" mass="23326">MGPEFRRIRGGLPGPRVSDEEAACMKALAYDAVMTPLGWLGLTAARRKLVRGLSGHVLEVGTGTGLALPGYPDTVTAVTAIDVDEAALVRAQRRRPDARLLYASVESLPFPAASFDAVVSSLVFCSVEAPARALAEIFRVLRPGGALRMLEHVRAPSPALATVQDLLTPAWMRVSGGCRLDRETFDLVRRAGFDIERRVQRLQGVSELILARRPAS</sequence>
<comment type="caution">
    <text evidence="2">The sequence shown here is derived from an EMBL/GenBank/DDBJ whole genome shotgun (WGS) entry which is preliminary data.</text>
</comment>
<keyword evidence="2" id="KW-0808">Transferase</keyword>
<feature type="domain" description="Methyltransferase type 11" evidence="1">
    <location>
        <begin position="58"/>
        <end position="147"/>
    </location>
</feature>
<gene>
    <name evidence="2" type="ORF">HNV28_06495</name>
</gene>
<name>A0A7Y4IEU0_MYXXA</name>
<dbReference type="CDD" id="cd02440">
    <property type="entry name" value="AdoMet_MTases"/>
    <property type="match status" value="1"/>
</dbReference>
<dbReference type="Proteomes" id="UP000533080">
    <property type="component" value="Unassembled WGS sequence"/>
</dbReference>
<dbReference type="Pfam" id="PF08241">
    <property type="entry name" value="Methyltransf_11"/>
    <property type="match status" value="1"/>
</dbReference>
<dbReference type="PANTHER" id="PTHR45036">
    <property type="entry name" value="METHYLTRANSFERASE LIKE 7B"/>
    <property type="match status" value="1"/>
</dbReference>
<reference evidence="2 3" key="1">
    <citation type="submission" date="2020-05" db="EMBL/GenBank/DDBJ databases">
        <authorList>
            <person name="Whitworth D."/>
        </authorList>
    </citation>
    <scope>NUCLEOTIDE SEQUENCE [LARGE SCALE GENOMIC DNA]</scope>
    <source>
        <strain evidence="2 3">AM005</strain>
    </source>
</reference>
<keyword evidence="2" id="KW-0489">Methyltransferase</keyword>
<evidence type="ECO:0000259" key="1">
    <source>
        <dbReference type="Pfam" id="PF08241"/>
    </source>
</evidence>
<dbReference type="InterPro" id="IPR052356">
    <property type="entry name" value="Thiol_S-MT"/>
</dbReference>
<evidence type="ECO:0000313" key="3">
    <source>
        <dbReference type="Proteomes" id="UP000533080"/>
    </source>
</evidence>
<evidence type="ECO:0000313" key="2">
    <source>
        <dbReference type="EMBL" id="NOJ77992.1"/>
    </source>
</evidence>
<dbReference type="InterPro" id="IPR013216">
    <property type="entry name" value="Methyltransf_11"/>
</dbReference>
<protein>
    <submittedName>
        <fullName evidence="2">Class I SAM-dependent methyltransferase</fullName>
    </submittedName>
</protein>
<dbReference type="InterPro" id="IPR029063">
    <property type="entry name" value="SAM-dependent_MTases_sf"/>
</dbReference>
<dbReference type="GO" id="GO:0008757">
    <property type="term" value="F:S-adenosylmethionine-dependent methyltransferase activity"/>
    <property type="evidence" value="ECO:0007669"/>
    <property type="project" value="InterPro"/>
</dbReference>
<dbReference type="AlphaFoldDB" id="A0A7Y4IEU0"/>